<sequence>MRKRYNAPATPFARLLADPRTPSAAVGRTMDVLHVTLDPISLLRDMRALQAELAGLADRPVIEENSPTAPALDQFFAGLRTAWKDGEARPTAPARPVAKRERRRHDPFAAVTDTLRDWFEAEPRRS</sequence>
<protein>
    <submittedName>
        <fullName evidence="2">Uncharacterized protein</fullName>
    </submittedName>
</protein>
<evidence type="ECO:0000256" key="1">
    <source>
        <dbReference type="SAM" id="MobiDB-lite"/>
    </source>
</evidence>
<evidence type="ECO:0000313" key="2">
    <source>
        <dbReference type="EMBL" id="MCW6512804.1"/>
    </source>
</evidence>
<reference evidence="2" key="1">
    <citation type="submission" date="2022-05" db="EMBL/GenBank/DDBJ databases">
        <authorList>
            <person name="Pankratov T."/>
        </authorList>
    </citation>
    <scope>NUCLEOTIDE SEQUENCE</scope>
    <source>
        <strain evidence="2">BP6-180914</strain>
    </source>
</reference>
<gene>
    <name evidence="2" type="ORF">M8523_33465</name>
</gene>
<evidence type="ECO:0000313" key="3">
    <source>
        <dbReference type="Proteomes" id="UP001165667"/>
    </source>
</evidence>
<dbReference type="EMBL" id="JAMOIM010000066">
    <property type="protein sequence ID" value="MCW6512804.1"/>
    <property type="molecule type" value="Genomic_DNA"/>
</dbReference>
<dbReference type="AlphaFoldDB" id="A0AA41Z310"/>
<proteinExistence type="predicted"/>
<dbReference type="RefSeq" id="WP_282589179.1">
    <property type="nucleotide sequence ID" value="NZ_JAMOIM010000066.1"/>
</dbReference>
<name>A0AA41Z310_9HYPH</name>
<keyword evidence="3" id="KW-1185">Reference proteome</keyword>
<accession>A0AA41Z310</accession>
<feature type="region of interest" description="Disordered" evidence="1">
    <location>
        <begin position="86"/>
        <end position="106"/>
    </location>
</feature>
<comment type="caution">
    <text evidence="2">The sequence shown here is derived from an EMBL/GenBank/DDBJ whole genome shotgun (WGS) entry which is preliminary data.</text>
</comment>
<dbReference type="Proteomes" id="UP001165667">
    <property type="component" value="Unassembled WGS sequence"/>
</dbReference>
<organism evidence="2 3">
    <name type="scientific">Lichenifustis flavocetrariae</name>
    <dbReference type="NCBI Taxonomy" id="2949735"/>
    <lineage>
        <taxon>Bacteria</taxon>
        <taxon>Pseudomonadati</taxon>
        <taxon>Pseudomonadota</taxon>
        <taxon>Alphaproteobacteria</taxon>
        <taxon>Hyphomicrobiales</taxon>
        <taxon>Lichenihabitantaceae</taxon>
        <taxon>Lichenifustis</taxon>
    </lineage>
</organism>